<dbReference type="EMBL" id="MCFD01000001">
    <property type="protein sequence ID" value="ORX74941.1"/>
    <property type="molecule type" value="Genomic_DNA"/>
</dbReference>
<proteinExistence type="predicted"/>
<comment type="caution">
    <text evidence="2">The sequence shown here is derived from an EMBL/GenBank/DDBJ whole genome shotgun (WGS) entry which is preliminary data.</text>
</comment>
<evidence type="ECO:0000313" key="2">
    <source>
        <dbReference type="EMBL" id="ORX74941.1"/>
    </source>
</evidence>
<dbReference type="RefSeq" id="XP_040748152.1">
    <property type="nucleotide sequence ID" value="XM_040890079.1"/>
</dbReference>
<gene>
    <name evidence="2" type="ORF">DL89DRAFT_290394</name>
</gene>
<dbReference type="GeneID" id="63806727"/>
<evidence type="ECO:0000256" key="1">
    <source>
        <dbReference type="SAM" id="MobiDB-lite"/>
    </source>
</evidence>
<name>A0A1Y1WN16_9FUNG</name>
<feature type="region of interest" description="Disordered" evidence="1">
    <location>
        <begin position="183"/>
        <end position="202"/>
    </location>
</feature>
<reference evidence="2 3" key="1">
    <citation type="submission" date="2016-07" db="EMBL/GenBank/DDBJ databases">
        <title>Pervasive Adenine N6-methylation of Active Genes in Fungi.</title>
        <authorList>
            <consortium name="DOE Joint Genome Institute"/>
            <person name="Mondo S.J."/>
            <person name="Dannebaum R.O."/>
            <person name="Kuo R.C."/>
            <person name="Labutti K."/>
            <person name="Haridas S."/>
            <person name="Kuo A."/>
            <person name="Salamov A."/>
            <person name="Ahrendt S.R."/>
            <person name="Lipzen A."/>
            <person name="Sullivan W."/>
            <person name="Andreopoulos W.B."/>
            <person name="Clum A."/>
            <person name="Lindquist E."/>
            <person name="Daum C."/>
            <person name="Ramamoorthy G.K."/>
            <person name="Gryganskyi A."/>
            <person name="Culley D."/>
            <person name="Magnuson J.K."/>
            <person name="James T.Y."/>
            <person name="O'Malley M.A."/>
            <person name="Stajich J.E."/>
            <person name="Spatafora J.W."/>
            <person name="Visel A."/>
            <person name="Grigoriev I.V."/>
        </authorList>
    </citation>
    <scope>NUCLEOTIDE SEQUENCE [LARGE SCALE GENOMIC DNA]</scope>
    <source>
        <strain evidence="2 3">ATCC 12442</strain>
    </source>
</reference>
<evidence type="ECO:0000313" key="3">
    <source>
        <dbReference type="Proteomes" id="UP000193922"/>
    </source>
</evidence>
<accession>A0A1Y1WN16</accession>
<feature type="compositionally biased region" description="Basic and acidic residues" evidence="1">
    <location>
        <begin position="18"/>
        <end position="38"/>
    </location>
</feature>
<feature type="compositionally biased region" description="Acidic residues" evidence="1">
    <location>
        <begin position="39"/>
        <end position="84"/>
    </location>
</feature>
<sequence length="202" mass="21570">MSPQAEQSTKEPAAPAPEDLHSGTEAESTAKPETRDSSGSEDECTGDSDSDSDSDSDFDELVFVDEDSYVPLDDECDDADEPDSADSAGLDISIEREIDARMHQELFSDLDTSGAVDERAGPASAAGQQLPQMARQIRPLEVDVARSTRMAADHIDQIKSIMAGIHISNHGIPEWAKIVPEGAWMPRRKPSDDGAGGSEKAG</sequence>
<dbReference type="Pfam" id="PF06910">
    <property type="entry name" value="MEA1"/>
    <property type="match status" value="1"/>
</dbReference>
<organism evidence="2 3">
    <name type="scientific">Linderina pennispora</name>
    <dbReference type="NCBI Taxonomy" id="61395"/>
    <lineage>
        <taxon>Eukaryota</taxon>
        <taxon>Fungi</taxon>
        <taxon>Fungi incertae sedis</taxon>
        <taxon>Zoopagomycota</taxon>
        <taxon>Kickxellomycotina</taxon>
        <taxon>Kickxellomycetes</taxon>
        <taxon>Kickxellales</taxon>
        <taxon>Kickxellaceae</taxon>
        <taxon>Linderina</taxon>
    </lineage>
</organism>
<dbReference type="OrthoDB" id="5593200at2759"/>
<feature type="region of interest" description="Disordered" evidence="1">
    <location>
        <begin position="1"/>
        <end position="90"/>
    </location>
</feature>
<dbReference type="Proteomes" id="UP000193922">
    <property type="component" value="Unassembled WGS sequence"/>
</dbReference>
<dbReference type="AlphaFoldDB" id="A0A1Y1WN16"/>
<keyword evidence="3" id="KW-1185">Reference proteome</keyword>
<protein>
    <submittedName>
        <fullName evidence="2">Uncharacterized protein</fullName>
    </submittedName>
</protein>